<feature type="non-terminal residue" evidence="3">
    <location>
        <position position="155"/>
    </location>
</feature>
<dbReference type="SUPFAM" id="SSF140990">
    <property type="entry name" value="FtsH protease domain-like"/>
    <property type="match status" value="1"/>
</dbReference>
<organism evidence="3">
    <name type="scientific">mine drainage metagenome</name>
    <dbReference type="NCBI Taxonomy" id="410659"/>
    <lineage>
        <taxon>unclassified sequences</taxon>
        <taxon>metagenomes</taxon>
        <taxon>ecological metagenomes</taxon>
    </lineage>
</organism>
<dbReference type="GO" id="GO:0006508">
    <property type="term" value="P:proteolysis"/>
    <property type="evidence" value="ECO:0007669"/>
    <property type="project" value="InterPro"/>
</dbReference>
<evidence type="ECO:0000259" key="2">
    <source>
        <dbReference type="PROSITE" id="PS50972"/>
    </source>
</evidence>
<dbReference type="GO" id="GO:0042558">
    <property type="term" value="P:pteridine-containing compound metabolic process"/>
    <property type="evidence" value="ECO:0007669"/>
    <property type="project" value="InterPro"/>
</dbReference>
<reference evidence="3" key="1">
    <citation type="submission" date="2013-08" db="EMBL/GenBank/DDBJ databases">
        <authorList>
            <person name="Mendez C."/>
            <person name="Richter M."/>
            <person name="Ferrer M."/>
            <person name="Sanchez J."/>
        </authorList>
    </citation>
    <scope>NUCLEOTIDE SEQUENCE</scope>
</reference>
<evidence type="ECO:0000313" key="3">
    <source>
        <dbReference type="EMBL" id="EQD66310.1"/>
    </source>
</evidence>
<reference evidence="3" key="2">
    <citation type="journal article" date="2014" name="ISME J.">
        <title>Microbial stratification in low pH oxic and suboxic macroscopic growths along an acid mine drainage.</title>
        <authorList>
            <person name="Mendez-Garcia C."/>
            <person name="Mesa V."/>
            <person name="Sprenger R.R."/>
            <person name="Richter M."/>
            <person name="Diez M.S."/>
            <person name="Solano J."/>
            <person name="Bargiela R."/>
            <person name="Golyshina O.V."/>
            <person name="Manteca A."/>
            <person name="Ramos J.L."/>
            <person name="Gallego J.R."/>
            <person name="Llorente I."/>
            <person name="Martins Dos Santos V.A."/>
            <person name="Jensen O.N."/>
            <person name="Pelaez A.I."/>
            <person name="Sanchez J."/>
            <person name="Ferrer M."/>
        </authorList>
    </citation>
    <scope>NUCLEOTIDE SEQUENCE</scope>
</reference>
<protein>
    <submittedName>
        <fullName evidence="3">Cell division protein FtsH</fullName>
    </submittedName>
</protein>
<dbReference type="InterPro" id="IPR037219">
    <property type="entry name" value="Peptidase_M41-like"/>
</dbReference>
<feature type="domain" description="Pterin-binding" evidence="2">
    <location>
        <begin position="136"/>
        <end position="155"/>
    </location>
</feature>
<dbReference type="Pfam" id="PF01434">
    <property type="entry name" value="Peptidase_M41"/>
    <property type="match status" value="1"/>
</dbReference>
<feature type="compositionally biased region" description="Basic and acidic residues" evidence="1">
    <location>
        <begin position="66"/>
        <end position="75"/>
    </location>
</feature>
<dbReference type="InterPro" id="IPR000642">
    <property type="entry name" value="Peptidase_M41"/>
</dbReference>
<dbReference type="SUPFAM" id="SSF51717">
    <property type="entry name" value="Dihydropteroate synthetase-like"/>
    <property type="match status" value="1"/>
</dbReference>
<dbReference type="GO" id="GO:0051301">
    <property type="term" value="P:cell division"/>
    <property type="evidence" value="ECO:0007669"/>
    <property type="project" value="UniProtKB-KW"/>
</dbReference>
<gene>
    <name evidence="3" type="ORF">B2A_01212</name>
</gene>
<feature type="compositionally biased region" description="Pro residues" evidence="1">
    <location>
        <begin position="87"/>
        <end position="97"/>
    </location>
</feature>
<dbReference type="GO" id="GO:0004222">
    <property type="term" value="F:metalloendopeptidase activity"/>
    <property type="evidence" value="ECO:0007669"/>
    <property type="project" value="InterPro"/>
</dbReference>
<evidence type="ECO:0000256" key="1">
    <source>
        <dbReference type="SAM" id="MobiDB-lite"/>
    </source>
</evidence>
<dbReference type="InterPro" id="IPR000489">
    <property type="entry name" value="Pterin-binding_dom"/>
</dbReference>
<sequence>MFLGRSVTQHKLVSDVTAHAIDEEVRRVIENNYKTAREILTASLDKLHTMAEALIKYETIEDDQLKDIMAGREPKPPSGWDDTMSHRPPPPAPGPLPWRPARLARELSTSRPGLCVCPSHSTLLRCGGRSLDWASPTVMGVINVTPDSFSDGGRY</sequence>
<dbReference type="PROSITE" id="PS00792">
    <property type="entry name" value="DHPS_1"/>
    <property type="match status" value="1"/>
</dbReference>
<name>T1CGR4_9ZZZZ</name>
<keyword evidence="3" id="KW-0132">Cell division</keyword>
<dbReference type="EMBL" id="AUZZ01000906">
    <property type="protein sequence ID" value="EQD66310.1"/>
    <property type="molecule type" value="Genomic_DNA"/>
</dbReference>
<comment type="caution">
    <text evidence="3">The sequence shown here is derived from an EMBL/GenBank/DDBJ whole genome shotgun (WGS) entry which is preliminary data.</text>
</comment>
<keyword evidence="3" id="KW-0131">Cell cycle</keyword>
<proteinExistence type="predicted"/>
<feature type="region of interest" description="Disordered" evidence="1">
    <location>
        <begin position="66"/>
        <end position="97"/>
    </location>
</feature>
<dbReference type="PROSITE" id="PS50972">
    <property type="entry name" value="PTERIN_BINDING"/>
    <property type="match status" value="1"/>
</dbReference>
<dbReference type="Gene3D" id="1.20.58.760">
    <property type="entry name" value="Peptidase M41"/>
    <property type="match status" value="1"/>
</dbReference>
<dbReference type="InterPro" id="IPR011005">
    <property type="entry name" value="Dihydropteroate_synth-like_sf"/>
</dbReference>
<dbReference type="Gene3D" id="3.20.20.20">
    <property type="entry name" value="Dihydropteroate synthase-like"/>
    <property type="match status" value="1"/>
</dbReference>
<dbReference type="GO" id="GO:0004176">
    <property type="term" value="F:ATP-dependent peptidase activity"/>
    <property type="evidence" value="ECO:0007669"/>
    <property type="project" value="InterPro"/>
</dbReference>
<dbReference type="AlphaFoldDB" id="T1CGR4"/>
<dbReference type="GO" id="GO:0005524">
    <property type="term" value="F:ATP binding"/>
    <property type="evidence" value="ECO:0007669"/>
    <property type="project" value="InterPro"/>
</dbReference>
<accession>T1CGR4</accession>